<evidence type="ECO:0000313" key="5">
    <source>
        <dbReference type="Proteomes" id="UP000054485"/>
    </source>
</evidence>
<reference evidence="4 5" key="1">
    <citation type="submission" date="2014-04" db="EMBL/GenBank/DDBJ databases">
        <authorList>
            <consortium name="DOE Joint Genome Institute"/>
            <person name="Kuo A."/>
            <person name="Ruytinx J."/>
            <person name="Rineau F."/>
            <person name="Colpaert J."/>
            <person name="Kohler A."/>
            <person name="Nagy L.G."/>
            <person name="Floudas D."/>
            <person name="Copeland A."/>
            <person name="Barry K.W."/>
            <person name="Cichocki N."/>
            <person name="Veneault-Fourrey C."/>
            <person name="LaButti K."/>
            <person name="Lindquist E.A."/>
            <person name="Lipzen A."/>
            <person name="Lundell T."/>
            <person name="Morin E."/>
            <person name="Murat C."/>
            <person name="Sun H."/>
            <person name="Tunlid A."/>
            <person name="Henrissat B."/>
            <person name="Grigoriev I.V."/>
            <person name="Hibbett D.S."/>
            <person name="Martin F."/>
            <person name="Nordberg H.P."/>
            <person name="Cantor M.N."/>
            <person name="Hua S.X."/>
        </authorList>
    </citation>
    <scope>NUCLEOTIDE SEQUENCE [LARGE SCALE GENOMIC DNA]</scope>
    <source>
        <strain evidence="4 5">UH-Slu-Lm8-n1</strain>
    </source>
</reference>
<evidence type="ECO:0000256" key="1">
    <source>
        <dbReference type="ARBA" id="ARBA00022574"/>
    </source>
</evidence>
<dbReference type="HOGENOM" id="CLU_000288_57_33_1"/>
<dbReference type="Gene3D" id="2.130.10.10">
    <property type="entry name" value="YVTN repeat-like/Quinoprotein amine dehydrogenase"/>
    <property type="match status" value="2"/>
</dbReference>
<dbReference type="PANTHER" id="PTHR19848">
    <property type="entry name" value="WD40 REPEAT PROTEIN"/>
    <property type="match status" value="1"/>
</dbReference>
<dbReference type="AlphaFoldDB" id="A0A0C9ZMX4"/>
<proteinExistence type="predicted"/>
<dbReference type="InterPro" id="IPR015943">
    <property type="entry name" value="WD40/YVTN_repeat-like_dom_sf"/>
</dbReference>
<name>A0A0C9ZMX4_9AGAM</name>
<dbReference type="PROSITE" id="PS50082">
    <property type="entry name" value="WD_REPEATS_2"/>
    <property type="match status" value="4"/>
</dbReference>
<sequence length="230" mass="25095">SVAISPNASIVVNGSADGRLRLWDIKKGSVVGDPWEGHGDAVRCLDWSPNAREVASGSDDGTIRRWNPDTGRQIVPSIEARHGRVYALKYSPQGDKFASGGEDKVICVWSKEGELLMEIKGHDAGVTSLCWSKDGAHVFSASSDSTIRKWQSIDGKELVVFRGHTNVIFPSAFPLMKAILSVHQWTAQFASGTSRPTSRLETRSCTTTKPGPLSFPLMENLSSAVPWMER</sequence>
<protein>
    <recommendedName>
        <fullName evidence="6">WD40 repeat-like protein</fullName>
    </recommendedName>
</protein>
<gene>
    <name evidence="4" type="ORF">CY34DRAFT_90182</name>
</gene>
<dbReference type="PANTHER" id="PTHR19848:SF8">
    <property type="entry name" value="F-BOX AND WD REPEAT DOMAIN CONTAINING 7"/>
    <property type="match status" value="1"/>
</dbReference>
<dbReference type="InterPro" id="IPR001680">
    <property type="entry name" value="WD40_rpt"/>
</dbReference>
<feature type="repeat" description="WD" evidence="3">
    <location>
        <begin position="78"/>
        <end position="110"/>
    </location>
</feature>
<dbReference type="Pfam" id="PF00400">
    <property type="entry name" value="WD40"/>
    <property type="match status" value="4"/>
</dbReference>
<evidence type="ECO:0000256" key="3">
    <source>
        <dbReference type="PROSITE-ProRule" id="PRU00221"/>
    </source>
</evidence>
<evidence type="ECO:0000256" key="2">
    <source>
        <dbReference type="ARBA" id="ARBA00022737"/>
    </source>
</evidence>
<feature type="repeat" description="WD" evidence="3">
    <location>
        <begin position="1"/>
        <end position="33"/>
    </location>
</feature>
<dbReference type="Proteomes" id="UP000054485">
    <property type="component" value="Unassembled WGS sequence"/>
</dbReference>
<keyword evidence="5" id="KW-1185">Reference proteome</keyword>
<dbReference type="PROSITE" id="PS50294">
    <property type="entry name" value="WD_REPEATS_REGION"/>
    <property type="match status" value="4"/>
</dbReference>
<dbReference type="STRING" id="930992.A0A0C9ZMX4"/>
<evidence type="ECO:0008006" key="6">
    <source>
        <dbReference type="Google" id="ProtNLM"/>
    </source>
</evidence>
<dbReference type="InParanoid" id="A0A0C9ZMX4"/>
<feature type="repeat" description="WD" evidence="3">
    <location>
        <begin position="35"/>
        <end position="76"/>
    </location>
</feature>
<keyword evidence="1 3" id="KW-0853">WD repeat</keyword>
<evidence type="ECO:0000313" key="4">
    <source>
        <dbReference type="EMBL" id="KIK38935.1"/>
    </source>
</evidence>
<dbReference type="PRINTS" id="PR00320">
    <property type="entry name" value="GPROTEINBRPT"/>
</dbReference>
<keyword evidence="2" id="KW-0677">Repeat</keyword>
<dbReference type="SMART" id="SM00320">
    <property type="entry name" value="WD40"/>
    <property type="match status" value="3"/>
</dbReference>
<dbReference type="OrthoDB" id="6262491at2759"/>
<dbReference type="SUPFAM" id="SSF50978">
    <property type="entry name" value="WD40 repeat-like"/>
    <property type="match status" value="1"/>
</dbReference>
<feature type="non-terminal residue" evidence="4">
    <location>
        <position position="1"/>
    </location>
</feature>
<dbReference type="EMBL" id="KN835367">
    <property type="protein sequence ID" value="KIK38935.1"/>
    <property type="molecule type" value="Genomic_DNA"/>
</dbReference>
<feature type="repeat" description="WD" evidence="3">
    <location>
        <begin position="119"/>
        <end position="160"/>
    </location>
</feature>
<organism evidence="4 5">
    <name type="scientific">Suillus luteus UH-Slu-Lm8-n1</name>
    <dbReference type="NCBI Taxonomy" id="930992"/>
    <lineage>
        <taxon>Eukaryota</taxon>
        <taxon>Fungi</taxon>
        <taxon>Dikarya</taxon>
        <taxon>Basidiomycota</taxon>
        <taxon>Agaricomycotina</taxon>
        <taxon>Agaricomycetes</taxon>
        <taxon>Agaricomycetidae</taxon>
        <taxon>Boletales</taxon>
        <taxon>Suillineae</taxon>
        <taxon>Suillaceae</taxon>
        <taxon>Suillus</taxon>
    </lineage>
</organism>
<dbReference type="InterPro" id="IPR036322">
    <property type="entry name" value="WD40_repeat_dom_sf"/>
</dbReference>
<reference evidence="5" key="2">
    <citation type="submission" date="2015-01" db="EMBL/GenBank/DDBJ databases">
        <title>Evolutionary Origins and Diversification of the Mycorrhizal Mutualists.</title>
        <authorList>
            <consortium name="DOE Joint Genome Institute"/>
            <consortium name="Mycorrhizal Genomics Consortium"/>
            <person name="Kohler A."/>
            <person name="Kuo A."/>
            <person name="Nagy L.G."/>
            <person name="Floudas D."/>
            <person name="Copeland A."/>
            <person name="Barry K.W."/>
            <person name="Cichocki N."/>
            <person name="Veneault-Fourrey C."/>
            <person name="LaButti K."/>
            <person name="Lindquist E.A."/>
            <person name="Lipzen A."/>
            <person name="Lundell T."/>
            <person name="Morin E."/>
            <person name="Murat C."/>
            <person name="Riley R."/>
            <person name="Ohm R."/>
            <person name="Sun H."/>
            <person name="Tunlid A."/>
            <person name="Henrissat B."/>
            <person name="Grigoriev I.V."/>
            <person name="Hibbett D.S."/>
            <person name="Martin F."/>
        </authorList>
    </citation>
    <scope>NUCLEOTIDE SEQUENCE [LARGE SCALE GENOMIC DNA]</scope>
    <source>
        <strain evidence="5">UH-Slu-Lm8-n1</strain>
    </source>
</reference>
<dbReference type="InterPro" id="IPR020472">
    <property type="entry name" value="WD40_PAC1"/>
</dbReference>
<accession>A0A0C9ZMX4</accession>